<dbReference type="EMBL" id="CP006939">
    <property type="protein sequence ID" value="AHC15298.1"/>
    <property type="molecule type" value="Genomic_DNA"/>
</dbReference>
<evidence type="ECO:0000313" key="3">
    <source>
        <dbReference type="Proteomes" id="UP000018680"/>
    </source>
</evidence>
<dbReference type="STRING" id="1307761.L21SP2_1927"/>
<evidence type="ECO:0000256" key="1">
    <source>
        <dbReference type="SAM" id="MobiDB-lite"/>
    </source>
</evidence>
<dbReference type="PATRIC" id="fig|1307761.3.peg.1920"/>
<accession>V5WHK5</accession>
<dbReference type="AlphaFoldDB" id="V5WHK5"/>
<name>V5WHK5_9SPIO</name>
<dbReference type="HOGENOM" id="CLU_273947_0_0_12"/>
<feature type="region of interest" description="Disordered" evidence="1">
    <location>
        <begin position="322"/>
        <end position="358"/>
    </location>
</feature>
<reference evidence="2 3" key="1">
    <citation type="journal article" date="2015" name="Stand. Genomic Sci.">
        <title>Complete genome sequence and description of Salinispira pacifica gen. nov., sp. nov., a novel spirochaete isolated form a hypersaline microbial mat.</title>
        <authorList>
            <person name="Ben Hania W."/>
            <person name="Joseph M."/>
            <person name="Schumann P."/>
            <person name="Bunk B."/>
            <person name="Fiebig A."/>
            <person name="Sproer C."/>
            <person name="Klenk H.P."/>
            <person name="Fardeau M.L."/>
            <person name="Spring S."/>
        </authorList>
    </citation>
    <scope>NUCLEOTIDE SEQUENCE [LARGE SCALE GENOMIC DNA]</scope>
    <source>
        <strain evidence="2 3">L21-RPul-D2</strain>
    </source>
</reference>
<dbReference type="Proteomes" id="UP000018680">
    <property type="component" value="Chromosome"/>
</dbReference>
<evidence type="ECO:0000313" key="2">
    <source>
        <dbReference type="EMBL" id="AHC15298.1"/>
    </source>
</evidence>
<protein>
    <submittedName>
        <fullName evidence="2">Uncharacterized protein</fullName>
    </submittedName>
</protein>
<organism evidence="2 3">
    <name type="scientific">Salinispira pacifica</name>
    <dbReference type="NCBI Taxonomy" id="1307761"/>
    <lineage>
        <taxon>Bacteria</taxon>
        <taxon>Pseudomonadati</taxon>
        <taxon>Spirochaetota</taxon>
        <taxon>Spirochaetia</taxon>
        <taxon>Spirochaetales</taxon>
        <taxon>Spirochaetaceae</taxon>
        <taxon>Salinispira</taxon>
    </lineage>
</organism>
<proteinExistence type="predicted"/>
<sequence>MNLCAGSRKLIFLILLTLFAVRVPGFLYAGGVSEERYGQARSLLRERNLEEEGRVENAREASRILRGLLEDFITQPDRSDSEIADVRMLLADALFQAKEYNASIEMLTQVMAFHPQRFDEAEQKIGVIRNVRSEYNTLLNSLLAELRKDPNDPDDPFDEEEALEIISRMESLFPDPDPGTARQIADNKARVKLAVDRGYRDRIIEQAHDLILQGEYLAAIDRYLTIDDIDEKGFYTRSFDLQREEFLATGPGDLYLNQVDNLLSSVTETSRSYISQADETGGSIGGFSGEFARIFPPDSSDALRASESGNFQVFLGGNQSGEAASEENTTAIGGENGAPATPENGQEPDENQPDIDVPGSARATAQLAGAYSGEEAVAALYENLSIQAALRERLVQSAQRSRELREIFPSNVSQANPGDDSEYLLYLQQFIHGPQQYDNEGIRGAAERYIREQKTRVFDLIIPRIQEYADQSDALYAAEEYAQVSQSLVPVQELSVLGFQIWRIYTEGSNALLSGLTPEVMEYVPPEDEISAGDILITLRRLAGRLGLASFALDYRDLEGLNPLSAQEALSAYNSGLDTLRSLDEFSRPFAASLDSLPGRLFEDIPEEISTRGVSAVEQHDSDRDRIASRLRTAVTGYFNDYLVFRQEDAPQRLAEAVDQIDVANRRLEGIEQDNGLIYYYPEDALQAYTDALDELENIVNISRDLNAQIDSSPDFVRNAAELRELQNVSSEVIEEARQEIDELEPKISIASRQVDEASDLLQDARFAEQETRSAIANSQYEQAQSQFDLMIESYDDSLAIQADADIRQERENLSDELGEEIGDLLVRISTDRKREALASAKESYDDGDYAPALNFLADAREYHEVISPDEPDPSIEYLEELIVAANSLAQERELSETDPLYPTVSSYLNLASSAVSRARAAAERGDDQTLRRNISSAESNLVSVTQLKPSNFQAELLRLELQRLQNPDDFQRYFNDQVDEIIQDVQEENTEPGQSLQQFREVSLTRLEALDEISPGNSRITSAIQQLEVDLGIRESPQEVANRNRSENLLSQARQFYTSASAAGSEQEAVNRLENALALAEDAQQVYPANLQAGNLIDDILYELGRPTTVSLSSVDSSLLEQATTDWYVNNQQVRARNIVDQLWQDEENRRYPPLRELREEIYISLGLPLN</sequence>
<dbReference type="KEGG" id="slr:L21SP2_1927"/>
<dbReference type="eggNOG" id="ENOG5033Q9N">
    <property type="taxonomic scope" value="Bacteria"/>
</dbReference>
<keyword evidence="3" id="KW-1185">Reference proteome</keyword>
<feature type="compositionally biased region" description="Polar residues" evidence="1">
    <location>
        <begin position="322"/>
        <end position="331"/>
    </location>
</feature>
<gene>
    <name evidence="2" type="ORF">L21SP2_1927</name>
</gene>